<accession>A0ABY7K476</accession>
<keyword evidence="2" id="KW-0560">Oxidoreductase</keyword>
<dbReference type="InterPro" id="IPR005990">
    <property type="entry name" value="IMP_DH"/>
</dbReference>
<dbReference type="PANTHER" id="PTHR11911">
    <property type="entry name" value="INOSINE-5-MONOPHOSPHATE DEHYDROGENASE RELATED"/>
    <property type="match status" value="1"/>
</dbReference>
<dbReference type="EMBL" id="CP097463">
    <property type="protein sequence ID" value="WAX58800.1"/>
    <property type="molecule type" value="Genomic_DNA"/>
</dbReference>
<comment type="similarity">
    <text evidence="1">Belongs to the IMPDH/GMPR family.</text>
</comment>
<evidence type="ECO:0000256" key="1">
    <source>
        <dbReference type="ARBA" id="ARBA00005502"/>
    </source>
</evidence>
<dbReference type="NCBIfam" id="TIGR01304">
    <property type="entry name" value="IMP_DH_rel_2"/>
    <property type="match status" value="1"/>
</dbReference>
<sequence>MPDTVEIGLGRSARRGYHLDEIALVPMRRTRGSSVVSAAWQIDAHTFDLPLVAAPTDALVSPRTAVEIERLGGLAVLDGEGLWARYEDAAGELAGLDADNATLQRVYSAPVVPDLLRRRVAELRSSGVRVAVRLSPQHTVELAPHVLAEGVDLLVIQGTVISAEHVAASEPGPDGQGLNLKTFIADLDVPVLVGGVTNYRTALHLMRTGAAGVIIGYGAHLGSTTHAALGIDVPMATALIDAAAARRDYLDETGGRYVHLVAYGDLATGGDIAKALACGADAVMLGEALAVAAEAPGDGRYWDATAAHPRVPRSAVVDLGLEPAERPSLEELIDGPTSDPSGERNLFGAVRRVIGKCGYSTLKEFQKVELIVSGGQR</sequence>
<dbReference type="Pfam" id="PF00478">
    <property type="entry name" value="IMPDH"/>
    <property type="match status" value="1"/>
</dbReference>
<dbReference type="Proteomes" id="UP001164693">
    <property type="component" value="Chromosome"/>
</dbReference>
<dbReference type="InterPro" id="IPR013785">
    <property type="entry name" value="Aldolase_TIM"/>
</dbReference>
<dbReference type="InterPro" id="IPR005992">
    <property type="entry name" value="IMP_DH-rel2"/>
</dbReference>
<reference evidence="5" key="1">
    <citation type="submission" date="2022-05" db="EMBL/GenBank/DDBJ databases">
        <title>Jatrophihabitans sp. SB3-54 whole genome sequence.</title>
        <authorList>
            <person name="Suh M.K."/>
            <person name="Eom M.K."/>
            <person name="Kim J.S."/>
            <person name="Kim H.S."/>
            <person name="Do H.E."/>
            <person name="Shin Y.K."/>
            <person name="Lee J.-S."/>
        </authorList>
    </citation>
    <scope>NUCLEOTIDE SEQUENCE</scope>
    <source>
        <strain evidence="5">SB3-54</strain>
    </source>
</reference>
<keyword evidence="3" id="KW-0520">NAD</keyword>
<gene>
    <name evidence="5" type="ORF">M6B22_08550</name>
</gene>
<dbReference type="RefSeq" id="WP_269445344.1">
    <property type="nucleotide sequence ID" value="NZ_CP097463.1"/>
</dbReference>
<dbReference type="InterPro" id="IPR001093">
    <property type="entry name" value="IMP_DH_GMPRt"/>
</dbReference>
<evidence type="ECO:0000313" key="5">
    <source>
        <dbReference type="EMBL" id="WAX58800.1"/>
    </source>
</evidence>
<dbReference type="SMART" id="SM01240">
    <property type="entry name" value="IMPDH"/>
    <property type="match status" value="1"/>
</dbReference>
<keyword evidence="6" id="KW-1185">Reference proteome</keyword>
<dbReference type="PANTHER" id="PTHR11911:SF85">
    <property type="entry name" value="INOSINE-5'-MONOPHOSPHATE DEHYDROGENASE"/>
    <property type="match status" value="1"/>
</dbReference>
<evidence type="ECO:0000256" key="3">
    <source>
        <dbReference type="ARBA" id="ARBA00023027"/>
    </source>
</evidence>
<evidence type="ECO:0000256" key="2">
    <source>
        <dbReference type="ARBA" id="ARBA00023002"/>
    </source>
</evidence>
<name>A0ABY7K476_9ACTN</name>
<evidence type="ECO:0000259" key="4">
    <source>
        <dbReference type="Pfam" id="PF00478"/>
    </source>
</evidence>
<proteinExistence type="inferred from homology"/>
<organism evidence="5 6">
    <name type="scientific">Jatrophihabitans cynanchi</name>
    <dbReference type="NCBI Taxonomy" id="2944128"/>
    <lineage>
        <taxon>Bacteria</taxon>
        <taxon>Bacillati</taxon>
        <taxon>Actinomycetota</taxon>
        <taxon>Actinomycetes</taxon>
        <taxon>Jatrophihabitantales</taxon>
        <taxon>Jatrophihabitantaceae</taxon>
        <taxon>Jatrophihabitans</taxon>
    </lineage>
</organism>
<evidence type="ECO:0000313" key="6">
    <source>
        <dbReference type="Proteomes" id="UP001164693"/>
    </source>
</evidence>
<dbReference type="SUPFAM" id="SSF51412">
    <property type="entry name" value="Inosine monophosphate dehydrogenase (IMPDH)"/>
    <property type="match status" value="1"/>
</dbReference>
<dbReference type="Gene3D" id="3.20.20.70">
    <property type="entry name" value="Aldolase class I"/>
    <property type="match status" value="1"/>
</dbReference>
<protein>
    <submittedName>
        <fullName evidence="5">GuaB3 family IMP dehydrogenase-related protein</fullName>
    </submittedName>
</protein>
<feature type="domain" description="IMP dehydrogenase/GMP reductase" evidence="4">
    <location>
        <begin position="18"/>
        <end position="299"/>
    </location>
</feature>